<comment type="subcellular location">
    <subcellularLocation>
        <location evidence="1">Membrane</location>
        <topology evidence="1">Multi-pass membrane protein</topology>
    </subcellularLocation>
</comment>
<feature type="transmembrane region" description="Helical" evidence="13">
    <location>
        <begin position="152"/>
        <end position="175"/>
    </location>
</feature>
<feature type="transmembrane region" description="Helical" evidence="13">
    <location>
        <begin position="196"/>
        <end position="218"/>
    </location>
</feature>
<dbReference type="GO" id="GO:0016491">
    <property type="term" value="F:oxidoreductase activity"/>
    <property type="evidence" value="ECO:0007669"/>
    <property type="project" value="UniProtKB-KW"/>
</dbReference>
<feature type="transmembrane region" description="Helical" evidence="13">
    <location>
        <begin position="41"/>
        <end position="62"/>
    </location>
</feature>
<dbReference type="RefSeq" id="WP_007572468.1">
    <property type="nucleotide sequence ID" value="NZ_AGUD01000074.1"/>
</dbReference>
<accession>H0E3M5</accession>
<evidence type="ECO:0000256" key="9">
    <source>
        <dbReference type="ARBA" id="ARBA00023136"/>
    </source>
</evidence>
<evidence type="ECO:0000256" key="6">
    <source>
        <dbReference type="ARBA" id="ARBA00023002"/>
    </source>
</evidence>
<dbReference type="InterPro" id="IPR003780">
    <property type="entry name" value="COX15/CtaA_fam"/>
</dbReference>
<dbReference type="PANTHER" id="PTHR35457">
    <property type="entry name" value="HEME A SYNTHASE"/>
    <property type="match status" value="1"/>
</dbReference>
<feature type="transmembrane region" description="Helical" evidence="13">
    <location>
        <begin position="306"/>
        <end position="325"/>
    </location>
</feature>
<dbReference type="InterPro" id="IPR050450">
    <property type="entry name" value="COX15/CtaA_HemeA_synthase"/>
</dbReference>
<reference evidence="14 15" key="1">
    <citation type="journal article" date="2013" name="Biodegradation">
        <title>Quantitative proteomic analysis of ibuprofen-degrading Patulibacter sp. strain I11.</title>
        <authorList>
            <person name="Almeida B."/>
            <person name="Kjeldal H."/>
            <person name="Lolas I."/>
            <person name="Knudsen A.D."/>
            <person name="Carvalho G."/>
            <person name="Nielsen K.L."/>
            <person name="Barreto Crespo M.T."/>
            <person name="Stensballe A."/>
            <person name="Nielsen J.L."/>
        </authorList>
    </citation>
    <scope>NUCLEOTIDE SEQUENCE [LARGE SCALE GENOMIC DNA]</scope>
    <source>
        <strain evidence="14 15">I11</strain>
    </source>
</reference>
<keyword evidence="6" id="KW-0560">Oxidoreductase</keyword>
<dbReference type="AlphaFoldDB" id="H0E3M5"/>
<dbReference type="Pfam" id="PF02628">
    <property type="entry name" value="COX15-CtaA"/>
    <property type="match status" value="1"/>
</dbReference>
<evidence type="ECO:0000256" key="10">
    <source>
        <dbReference type="ARBA" id="ARBA00023157"/>
    </source>
</evidence>
<evidence type="ECO:0000256" key="1">
    <source>
        <dbReference type="ARBA" id="ARBA00004141"/>
    </source>
</evidence>
<dbReference type="Proteomes" id="UP000005143">
    <property type="component" value="Unassembled WGS sequence"/>
</dbReference>
<keyword evidence="9 13" id="KW-0472">Membrane</keyword>
<keyword evidence="15" id="KW-1185">Reference proteome</keyword>
<keyword evidence="10" id="KW-1015">Disulfide bond</keyword>
<keyword evidence="8" id="KW-0350">Heme biosynthesis</keyword>
<dbReference type="GO" id="GO:0046872">
    <property type="term" value="F:metal ion binding"/>
    <property type="evidence" value="ECO:0007669"/>
    <property type="project" value="UniProtKB-KW"/>
</dbReference>
<feature type="compositionally biased region" description="Polar residues" evidence="12">
    <location>
        <begin position="1"/>
        <end position="12"/>
    </location>
</feature>
<evidence type="ECO:0000313" key="15">
    <source>
        <dbReference type="Proteomes" id="UP000005143"/>
    </source>
</evidence>
<keyword evidence="7" id="KW-0408">Iron</keyword>
<evidence type="ECO:0000256" key="3">
    <source>
        <dbReference type="ARBA" id="ARBA00022692"/>
    </source>
</evidence>
<evidence type="ECO:0000313" key="14">
    <source>
        <dbReference type="EMBL" id="EHN11727.1"/>
    </source>
</evidence>
<keyword evidence="4" id="KW-0479">Metal-binding</keyword>
<keyword evidence="3 13" id="KW-0812">Transmembrane</keyword>
<evidence type="ECO:0000256" key="11">
    <source>
        <dbReference type="ARBA" id="ARBA00023444"/>
    </source>
</evidence>
<dbReference type="GO" id="GO:0016020">
    <property type="term" value="C:membrane"/>
    <property type="evidence" value="ECO:0007669"/>
    <property type="project" value="UniProtKB-SubCell"/>
</dbReference>
<dbReference type="PANTHER" id="PTHR35457:SF1">
    <property type="entry name" value="HEME A SYNTHASE"/>
    <property type="match status" value="1"/>
</dbReference>
<evidence type="ECO:0000256" key="5">
    <source>
        <dbReference type="ARBA" id="ARBA00022989"/>
    </source>
</evidence>
<evidence type="ECO:0000256" key="4">
    <source>
        <dbReference type="ARBA" id="ARBA00022723"/>
    </source>
</evidence>
<organism evidence="14 15">
    <name type="scientific">Patulibacter medicamentivorans</name>
    <dbReference type="NCBI Taxonomy" id="1097667"/>
    <lineage>
        <taxon>Bacteria</taxon>
        <taxon>Bacillati</taxon>
        <taxon>Actinomycetota</taxon>
        <taxon>Thermoleophilia</taxon>
        <taxon>Solirubrobacterales</taxon>
        <taxon>Patulibacteraceae</taxon>
        <taxon>Patulibacter</taxon>
    </lineage>
</organism>
<feature type="region of interest" description="Disordered" evidence="12">
    <location>
        <begin position="1"/>
        <end position="22"/>
    </location>
</feature>
<gene>
    <name evidence="14" type="ORF">PAI11_13970</name>
</gene>
<name>H0E3M5_9ACTN</name>
<sequence>MSSTSAPQTPAGTSGDAPAADDAPARLRRLRRRFRTSPERMLLAARLALFANVGIMLTGALVRVTGSGLGCSNWPKCQTEVLPSHVHTPTLIEFGNRLLTFGVSATAIFAIFCALTRVRWRRDLVLLSVWLLGGIFAQAVIGGLSVLYDLDWIWISAHYLVSISLLLIPAALLVWRAGEDTSAKRDHQATDRLTGRAVAALLPLGLLALAAGTLATAAGPNSGGEGTGDVVKRFDVHGTGTLEWIVQRHGAIAAIFGIGIIAVWSLAKARGAGERLTLTLTLAGMLVGVQGVIGLIQYGLELPGGLVWVHVTLATLTWVTVVWAWQVAGPGTRPPDGEAPR</sequence>
<dbReference type="OrthoDB" id="5241540at2"/>
<dbReference type="GO" id="GO:0006784">
    <property type="term" value="P:heme A biosynthetic process"/>
    <property type="evidence" value="ECO:0007669"/>
    <property type="project" value="InterPro"/>
</dbReference>
<evidence type="ECO:0000256" key="8">
    <source>
        <dbReference type="ARBA" id="ARBA00023133"/>
    </source>
</evidence>
<keyword evidence="2" id="KW-1003">Cell membrane</keyword>
<feature type="transmembrane region" description="Helical" evidence="13">
    <location>
        <begin position="279"/>
        <end position="300"/>
    </location>
</feature>
<proteinExistence type="predicted"/>
<comment type="caution">
    <text evidence="14">The sequence shown here is derived from an EMBL/GenBank/DDBJ whole genome shotgun (WGS) entry which is preliminary data.</text>
</comment>
<feature type="transmembrane region" description="Helical" evidence="13">
    <location>
        <begin position="98"/>
        <end position="118"/>
    </location>
</feature>
<evidence type="ECO:0000256" key="2">
    <source>
        <dbReference type="ARBA" id="ARBA00022475"/>
    </source>
</evidence>
<feature type="transmembrane region" description="Helical" evidence="13">
    <location>
        <begin position="249"/>
        <end position="267"/>
    </location>
</feature>
<evidence type="ECO:0000256" key="12">
    <source>
        <dbReference type="SAM" id="MobiDB-lite"/>
    </source>
</evidence>
<protein>
    <submittedName>
        <fullName evidence="14">Cytochrome oxidase assembly protein</fullName>
    </submittedName>
</protein>
<comment type="pathway">
    <text evidence="11">Porphyrin-containing compound metabolism.</text>
</comment>
<evidence type="ECO:0000256" key="7">
    <source>
        <dbReference type="ARBA" id="ARBA00023004"/>
    </source>
</evidence>
<evidence type="ECO:0000256" key="13">
    <source>
        <dbReference type="SAM" id="Phobius"/>
    </source>
</evidence>
<dbReference type="EMBL" id="AGUD01000074">
    <property type="protein sequence ID" value="EHN11727.1"/>
    <property type="molecule type" value="Genomic_DNA"/>
</dbReference>
<dbReference type="PATRIC" id="fig|1097667.3.peg.1389"/>
<feature type="transmembrane region" description="Helical" evidence="13">
    <location>
        <begin position="125"/>
        <end position="146"/>
    </location>
</feature>
<keyword evidence="5 13" id="KW-1133">Transmembrane helix</keyword>